<name>A0ABY0I0C8_CITAM</name>
<keyword evidence="2" id="KW-1185">Reference proteome</keyword>
<evidence type="ECO:0000313" key="1">
    <source>
        <dbReference type="EMBL" id="RYT45366.1"/>
    </source>
</evidence>
<proteinExistence type="predicted"/>
<protein>
    <submittedName>
        <fullName evidence="1">Uncharacterized protein</fullName>
    </submittedName>
</protein>
<gene>
    <name evidence="1" type="ORF">EAJ18_06285</name>
</gene>
<dbReference type="EMBL" id="RCYA01000002">
    <property type="protein sequence ID" value="RYT45366.1"/>
    <property type="molecule type" value="Genomic_DNA"/>
</dbReference>
<reference evidence="1 2" key="1">
    <citation type="journal article" date="2019" name="Science, e1252229">
        <title>Invertible promoters mediate bacterial phase variation, antibiotic resistance, and host adaptation in the gut.</title>
        <authorList>
            <person name="Jiang X."/>
            <person name="Hall A.B."/>
            <person name="Arthur T.D."/>
            <person name="Plichta D.R."/>
            <person name="Covington C.T."/>
            <person name="Poyet M."/>
            <person name="Crothers J."/>
            <person name="Moses P.L."/>
            <person name="Tolonen A.C."/>
            <person name="Vlamakis H."/>
            <person name="Alm E.J."/>
            <person name="Xavier R.J."/>
        </authorList>
    </citation>
    <scope>NUCLEOTIDE SEQUENCE [LARGE SCALE GENOMIC DNA]</scope>
    <source>
        <strain evidence="2">ca_0067</strain>
    </source>
</reference>
<sequence length="67" mass="7543">MICIKSVCDFFDIAQGKKQSVQLAGVIAIVNCDIEKSDYLFNKNSKLTRGDLFARHREFAGQNVFSL</sequence>
<organism evidence="1 2">
    <name type="scientific">Citrobacter amalonaticus</name>
    <dbReference type="NCBI Taxonomy" id="35703"/>
    <lineage>
        <taxon>Bacteria</taxon>
        <taxon>Pseudomonadati</taxon>
        <taxon>Pseudomonadota</taxon>
        <taxon>Gammaproteobacteria</taxon>
        <taxon>Enterobacterales</taxon>
        <taxon>Enterobacteriaceae</taxon>
        <taxon>Citrobacter</taxon>
    </lineage>
</organism>
<evidence type="ECO:0000313" key="2">
    <source>
        <dbReference type="Proteomes" id="UP000292985"/>
    </source>
</evidence>
<accession>A0ABY0I0C8</accession>
<dbReference type="Proteomes" id="UP000292985">
    <property type="component" value="Unassembled WGS sequence"/>
</dbReference>
<comment type="caution">
    <text evidence="1">The sequence shown here is derived from an EMBL/GenBank/DDBJ whole genome shotgun (WGS) entry which is preliminary data.</text>
</comment>